<dbReference type="OrthoDB" id="1770272at2"/>
<dbReference type="EMBL" id="SLUI01000003">
    <property type="protein sequence ID" value="TCL38811.1"/>
    <property type="molecule type" value="Genomic_DNA"/>
</dbReference>
<dbReference type="Gene3D" id="1.10.260.40">
    <property type="entry name" value="lambda repressor-like DNA-binding domains"/>
    <property type="match status" value="1"/>
</dbReference>
<dbReference type="RefSeq" id="WP_132077149.1">
    <property type="nucleotide sequence ID" value="NZ_SLUI01000003.1"/>
</dbReference>
<dbReference type="GO" id="GO:0003677">
    <property type="term" value="F:DNA binding"/>
    <property type="evidence" value="ECO:0007669"/>
    <property type="project" value="UniProtKB-KW"/>
</dbReference>
<evidence type="ECO:0000256" key="1">
    <source>
        <dbReference type="ARBA" id="ARBA00023125"/>
    </source>
</evidence>
<dbReference type="InterPro" id="IPR001387">
    <property type="entry name" value="Cro/C1-type_HTH"/>
</dbReference>
<name>A0A4R1Q8T5_9FIRM</name>
<dbReference type="PANTHER" id="PTHR46558:SF11">
    <property type="entry name" value="HTH-TYPE TRANSCRIPTIONAL REGULATOR XRE"/>
    <property type="match status" value="1"/>
</dbReference>
<sequence>MGNKEIGKRIRAARQQLHMSQDDLAKAIGAGNQSTVASWERGRTEPDGDTLARLAGLLKVSTDHLLGVDSDVLSLPADVTDLAKDIANLSPADRAVIEKFVAALKADDKSKVVPG</sequence>
<dbReference type="SMART" id="SM00530">
    <property type="entry name" value="HTH_XRE"/>
    <property type="match status" value="1"/>
</dbReference>
<dbReference type="PROSITE" id="PS50943">
    <property type="entry name" value="HTH_CROC1"/>
    <property type="match status" value="1"/>
</dbReference>
<feature type="domain" description="HTH cro/C1-type" evidence="2">
    <location>
        <begin position="10"/>
        <end position="65"/>
    </location>
</feature>
<comment type="caution">
    <text evidence="3">The sequence shown here is derived from an EMBL/GenBank/DDBJ whole genome shotgun (WGS) entry which is preliminary data.</text>
</comment>
<dbReference type="Pfam" id="PF01381">
    <property type="entry name" value="HTH_3"/>
    <property type="match status" value="1"/>
</dbReference>
<evidence type="ECO:0000313" key="4">
    <source>
        <dbReference type="Proteomes" id="UP000295063"/>
    </source>
</evidence>
<dbReference type="AlphaFoldDB" id="A0A4R1Q8T5"/>
<dbReference type="Proteomes" id="UP000295063">
    <property type="component" value="Unassembled WGS sequence"/>
</dbReference>
<gene>
    <name evidence="3" type="ORF">EV210_103295</name>
</gene>
<accession>A0A4R1Q8T5</accession>
<organism evidence="3 4">
    <name type="scientific">Anaerospora hongkongensis</name>
    <dbReference type="NCBI Taxonomy" id="244830"/>
    <lineage>
        <taxon>Bacteria</taxon>
        <taxon>Bacillati</taxon>
        <taxon>Bacillota</taxon>
        <taxon>Negativicutes</taxon>
        <taxon>Selenomonadales</taxon>
        <taxon>Sporomusaceae</taxon>
        <taxon>Anaerospora</taxon>
    </lineage>
</organism>
<dbReference type="PANTHER" id="PTHR46558">
    <property type="entry name" value="TRACRIPTIONAL REGULATORY PROTEIN-RELATED-RELATED"/>
    <property type="match status" value="1"/>
</dbReference>
<dbReference type="InterPro" id="IPR010982">
    <property type="entry name" value="Lambda_DNA-bd_dom_sf"/>
</dbReference>
<dbReference type="SUPFAM" id="SSF47413">
    <property type="entry name" value="lambda repressor-like DNA-binding domains"/>
    <property type="match status" value="1"/>
</dbReference>
<dbReference type="CDD" id="cd00093">
    <property type="entry name" value="HTH_XRE"/>
    <property type="match status" value="1"/>
</dbReference>
<evidence type="ECO:0000259" key="2">
    <source>
        <dbReference type="PROSITE" id="PS50943"/>
    </source>
</evidence>
<keyword evidence="4" id="KW-1185">Reference proteome</keyword>
<protein>
    <submittedName>
        <fullName evidence="3">Helix-turn-helix protein</fullName>
    </submittedName>
</protein>
<reference evidence="3 4" key="1">
    <citation type="submission" date="2019-03" db="EMBL/GenBank/DDBJ databases">
        <title>Genomic Encyclopedia of Type Strains, Phase IV (KMG-IV): sequencing the most valuable type-strain genomes for metagenomic binning, comparative biology and taxonomic classification.</title>
        <authorList>
            <person name="Goeker M."/>
        </authorList>
    </citation>
    <scope>NUCLEOTIDE SEQUENCE [LARGE SCALE GENOMIC DNA]</scope>
    <source>
        <strain evidence="3 4">DSM 15969</strain>
    </source>
</reference>
<proteinExistence type="predicted"/>
<evidence type="ECO:0000313" key="3">
    <source>
        <dbReference type="EMBL" id="TCL38811.1"/>
    </source>
</evidence>
<keyword evidence="1" id="KW-0238">DNA-binding</keyword>